<dbReference type="EMBL" id="JAAXOX010000012">
    <property type="protein sequence ID" value="NKY24094.1"/>
    <property type="molecule type" value="Genomic_DNA"/>
</dbReference>
<keyword evidence="2" id="KW-0378">Hydrolase</keyword>
<dbReference type="Proteomes" id="UP000581206">
    <property type="component" value="Unassembled WGS sequence"/>
</dbReference>
<dbReference type="GO" id="GO:0004622">
    <property type="term" value="F:phosphatidylcholine lysophospholipase activity"/>
    <property type="evidence" value="ECO:0007669"/>
    <property type="project" value="TreeGrafter"/>
</dbReference>
<evidence type="ECO:0000313" key="3">
    <source>
        <dbReference type="Proteomes" id="UP000581206"/>
    </source>
</evidence>
<protein>
    <submittedName>
        <fullName evidence="2">SGNH/GDSL hydrolase family protein</fullName>
    </submittedName>
</protein>
<dbReference type="PANTHER" id="PTHR30383">
    <property type="entry name" value="THIOESTERASE 1/PROTEASE 1/LYSOPHOSPHOLIPASE L1"/>
    <property type="match status" value="1"/>
</dbReference>
<dbReference type="CDD" id="cd01834">
    <property type="entry name" value="SGNH_hydrolase_like_2"/>
    <property type="match status" value="1"/>
</dbReference>
<evidence type="ECO:0000259" key="1">
    <source>
        <dbReference type="Pfam" id="PF13472"/>
    </source>
</evidence>
<dbReference type="PANTHER" id="PTHR30383:SF5">
    <property type="entry name" value="SGNH HYDROLASE-TYPE ESTERASE DOMAIN-CONTAINING PROTEIN"/>
    <property type="match status" value="1"/>
</dbReference>
<name>A0A7X6KY07_9CELL</name>
<accession>A0A7X6KY07</accession>
<keyword evidence="3" id="KW-1185">Reference proteome</keyword>
<sequence length="201" mass="21824">MLATMRIVVTGDSVTDCGRRQDPQALGHGYVRLLAEGPLSGQEVRNTGISGNRLADLAERWADDVLAAEPGLVSVLIGVNDTWRRYDAGLLSPVDDFERRYRDLLATLPTATRVVLLEPFLLPVTEEQQQWWTEDLAARVEAVRRIAADHDAVLVPTHQALTAAAGDLGNAALAADGVHPTAEGHRVIADLWWHTVAPTLA</sequence>
<gene>
    <name evidence="2" type="ORF">HGA03_15600</name>
</gene>
<feature type="domain" description="SGNH hydrolase-type esterase" evidence="1">
    <location>
        <begin position="11"/>
        <end position="187"/>
    </location>
</feature>
<proteinExistence type="predicted"/>
<dbReference type="AlphaFoldDB" id="A0A7X6KY07"/>
<dbReference type="Gene3D" id="3.40.50.1110">
    <property type="entry name" value="SGNH hydrolase"/>
    <property type="match status" value="1"/>
</dbReference>
<dbReference type="InterPro" id="IPR013830">
    <property type="entry name" value="SGNH_hydro"/>
</dbReference>
<dbReference type="InterPro" id="IPR036514">
    <property type="entry name" value="SGNH_hydro_sf"/>
</dbReference>
<reference evidence="2 3" key="1">
    <citation type="submission" date="2020-04" db="EMBL/GenBank/DDBJ databases">
        <title>MicrobeNet Type strains.</title>
        <authorList>
            <person name="Nicholson A.C."/>
        </authorList>
    </citation>
    <scope>NUCLEOTIDE SEQUENCE [LARGE SCALE GENOMIC DNA]</scope>
    <source>
        <strain evidence="2 3">ATCC BAA-788</strain>
    </source>
</reference>
<dbReference type="SUPFAM" id="SSF52266">
    <property type="entry name" value="SGNH hydrolase"/>
    <property type="match status" value="1"/>
</dbReference>
<comment type="caution">
    <text evidence="2">The sequence shown here is derived from an EMBL/GenBank/DDBJ whole genome shotgun (WGS) entry which is preliminary data.</text>
</comment>
<evidence type="ECO:0000313" key="2">
    <source>
        <dbReference type="EMBL" id="NKY24094.1"/>
    </source>
</evidence>
<dbReference type="Pfam" id="PF13472">
    <property type="entry name" value="Lipase_GDSL_2"/>
    <property type="match status" value="1"/>
</dbReference>
<organism evidence="2 3">
    <name type="scientific">Cellulomonas denverensis</name>
    <dbReference type="NCBI Taxonomy" id="264297"/>
    <lineage>
        <taxon>Bacteria</taxon>
        <taxon>Bacillati</taxon>
        <taxon>Actinomycetota</taxon>
        <taxon>Actinomycetes</taxon>
        <taxon>Micrococcales</taxon>
        <taxon>Cellulomonadaceae</taxon>
        <taxon>Cellulomonas</taxon>
    </lineage>
</organism>
<dbReference type="InterPro" id="IPR051532">
    <property type="entry name" value="Ester_Hydrolysis_Enzymes"/>
</dbReference>